<evidence type="ECO:0000256" key="6">
    <source>
        <dbReference type="SAM" id="Phobius"/>
    </source>
</evidence>
<dbReference type="Pfam" id="PF03170">
    <property type="entry name" value="BcsB"/>
    <property type="match status" value="1"/>
</dbReference>
<dbReference type="GO" id="GO:0005886">
    <property type="term" value="C:plasma membrane"/>
    <property type="evidence" value="ECO:0007669"/>
    <property type="project" value="UniProtKB-SubCell"/>
</dbReference>
<protein>
    <recommendedName>
        <fullName evidence="10">Cellulose synthase subunit</fullName>
    </recommendedName>
</protein>
<reference evidence="8 9" key="1">
    <citation type="submission" date="2020-08" db="EMBL/GenBank/DDBJ databases">
        <title>Genomic Encyclopedia of Type Strains, Phase IV (KMG-IV): sequencing the most valuable type-strain genomes for metagenomic binning, comparative biology and taxonomic classification.</title>
        <authorList>
            <person name="Goeker M."/>
        </authorList>
    </citation>
    <scope>NUCLEOTIDE SEQUENCE [LARGE SCALE GENOMIC DNA]</scope>
    <source>
        <strain evidence="8 9">DSM 100774</strain>
    </source>
</reference>
<dbReference type="RefSeq" id="WP_183759537.1">
    <property type="nucleotide sequence ID" value="NZ_BMHZ01000002.1"/>
</dbReference>
<evidence type="ECO:0000256" key="7">
    <source>
        <dbReference type="SAM" id="SignalP"/>
    </source>
</evidence>
<sequence>MKKLLIFFALFVGSMAGFAQKSFESYGFQSQLIRGTEGQYIYYIRILPNQQLDKSTLIIDFQASKVLNTAKSFIHVLINDMPAMSSSFQTDSINKIVVPIRKNSKATSDFLKITVKSQLIIGNDVCQDDNNAGLWLNILPSSTVYWAKNKQYGPSTVNLSNTLFSKKAIVYPNNISAAELQTVALTYAKLLRSTTEHIDLYPISQMPQALDNFIAIGLAHKLKPKFGSKLNITPKRGEGILYLNKETDTAKAGSLRQILFVTAADVAGMSKATDALLTPGILGSSFQDVLKVDKAGYKELEKKNRLKLSDLEDNNNLMMGTGSLSHDYRFKTSVFSTLPAALNCQFEIRFSGIGQHDRGYFNVYLNDILLTSRQLNESGTLQVSATANRYQIKKFNILRTEFVFYPVNGVCQGNFRRFIGQVDASKSYLEVADNLEEKQVSFYSYPDVFQQETAILVAKNMLSHAVKAICELTYQLNDHPSNEIVYRPVIDFSNNAAKYKGHNIVLISDRQDQLLQSFQEMPLQYKTDFTIYGEQPGHAIYKLSSPEASAISQIFRDQYYPIVLSVTALPNEAATGLLENSILDLNEQLNLLSGNTLINSKNSHLVFNLERNSNNIVYQGDGNGRWQTFWLKYKLILLAGVLFLIFLAYLYVRSKVSKSQKIVTQ</sequence>
<evidence type="ECO:0000313" key="8">
    <source>
        <dbReference type="EMBL" id="MBB4106252.1"/>
    </source>
</evidence>
<keyword evidence="4 6" id="KW-1133">Transmembrane helix</keyword>
<dbReference type="GO" id="GO:0006011">
    <property type="term" value="P:UDP-alpha-D-glucose metabolic process"/>
    <property type="evidence" value="ECO:0007669"/>
    <property type="project" value="InterPro"/>
</dbReference>
<feature type="chain" id="PRO_5030735359" description="Cellulose synthase subunit" evidence="7">
    <location>
        <begin position="20"/>
        <end position="665"/>
    </location>
</feature>
<keyword evidence="2" id="KW-1003">Cell membrane</keyword>
<gene>
    <name evidence="8" type="ORF">GGQ60_000212</name>
</gene>
<dbReference type="AlphaFoldDB" id="A0A7W6P3T4"/>
<feature type="transmembrane region" description="Helical" evidence="6">
    <location>
        <begin position="633"/>
        <end position="652"/>
    </location>
</feature>
<dbReference type="PANTHER" id="PTHR39083:SF1">
    <property type="entry name" value="CYCLIC DI-GMP-BINDING PROTEIN"/>
    <property type="match status" value="1"/>
</dbReference>
<evidence type="ECO:0000256" key="1">
    <source>
        <dbReference type="ARBA" id="ARBA00004162"/>
    </source>
</evidence>
<dbReference type="Gene3D" id="2.60.120.260">
    <property type="entry name" value="Galactose-binding domain-like"/>
    <property type="match status" value="2"/>
</dbReference>
<keyword evidence="5 6" id="KW-0472">Membrane</keyword>
<dbReference type="EMBL" id="JACIEF010000001">
    <property type="protein sequence ID" value="MBB4106252.1"/>
    <property type="molecule type" value="Genomic_DNA"/>
</dbReference>
<dbReference type="Proteomes" id="UP000532273">
    <property type="component" value="Unassembled WGS sequence"/>
</dbReference>
<dbReference type="PANTHER" id="PTHR39083">
    <property type="entry name" value="CYCLIC DI-GMP-BINDING PROTEIN"/>
    <property type="match status" value="1"/>
</dbReference>
<comment type="caution">
    <text evidence="8">The sequence shown here is derived from an EMBL/GenBank/DDBJ whole genome shotgun (WGS) entry which is preliminary data.</text>
</comment>
<evidence type="ECO:0000256" key="5">
    <source>
        <dbReference type="ARBA" id="ARBA00023136"/>
    </source>
</evidence>
<evidence type="ECO:0008006" key="10">
    <source>
        <dbReference type="Google" id="ProtNLM"/>
    </source>
</evidence>
<evidence type="ECO:0000256" key="3">
    <source>
        <dbReference type="ARBA" id="ARBA00022692"/>
    </source>
</evidence>
<evidence type="ECO:0000256" key="4">
    <source>
        <dbReference type="ARBA" id="ARBA00022989"/>
    </source>
</evidence>
<proteinExistence type="predicted"/>
<evidence type="ECO:0000256" key="2">
    <source>
        <dbReference type="ARBA" id="ARBA00022475"/>
    </source>
</evidence>
<accession>A0A7W6P3T4</accession>
<name>A0A7W6P3T4_9SPHI</name>
<organism evidence="8 9">
    <name type="scientific">Pedobacter zeae</name>
    <dbReference type="NCBI Taxonomy" id="1737356"/>
    <lineage>
        <taxon>Bacteria</taxon>
        <taxon>Pseudomonadati</taxon>
        <taxon>Bacteroidota</taxon>
        <taxon>Sphingobacteriia</taxon>
        <taxon>Sphingobacteriales</taxon>
        <taxon>Sphingobacteriaceae</taxon>
        <taxon>Pedobacter</taxon>
    </lineage>
</organism>
<keyword evidence="3 6" id="KW-0812">Transmembrane</keyword>
<evidence type="ECO:0000313" key="9">
    <source>
        <dbReference type="Proteomes" id="UP000532273"/>
    </source>
</evidence>
<keyword evidence="7" id="KW-0732">Signal</keyword>
<dbReference type="InterPro" id="IPR018513">
    <property type="entry name" value="Cell_synthase_bac"/>
</dbReference>
<comment type="subcellular location">
    <subcellularLocation>
        <location evidence="1">Cell membrane</location>
        <topology evidence="1">Single-pass membrane protein</topology>
    </subcellularLocation>
</comment>
<feature type="signal peptide" evidence="7">
    <location>
        <begin position="1"/>
        <end position="19"/>
    </location>
</feature>